<dbReference type="RefSeq" id="WP_141378141.1">
    <property type="nucleotide sequence ID" value="NZ_BJML01000011.1"/>
</dbReference>
<dbReference type="AlphaFoldDB" id="A0A4Y3QP65"/>
<evidence type="ECO:0000313" key="2">
    <source>
        <dbReference type="Proteomes" id="UP000319525"/>
    </source>
</evidence>
<proteinExistence type="predicted"/>
<dbReference type="OrthoDB" id="10013383at2"/>
<dbReference type="EMBL" id="BJML01000011">
    <property type="protein sequence ID" value="GEB46921.1"/>
    <property type="molecule type" value="Genomic_DNA"/>
</dbReference>
<comment type="caution">
    <text evidence="1">The sequence shown here is derived from an EMBL/GenBank/DDBJ whole genome shotgun (WGS) entry which is preliminary data.</text>
</comment>
<evidence type="ECO:0000313" key="1">
    <source>
        <dbReference type="EMBL" id="GEB46921.1"/>
    </source>
</evidence>
<dbReference type="Proteomes" id="UP000319525">
    <property type="component" value="Unassembled WGS sequence"/>
</dbReference>
<accession>A0A4Y3QP65</accession>
<protein>
    <submittedName>
        <fullName evidence="1">Uncharacterized protein</fullName>
    </submittedName>
</protein>
<reference evidence="1 2" key="1">
    <citation type="submission" date="2019-06" db="EMBL/GenBank/DDBJ databases">
        <title>Whole genome shotgun sequence of Microbacterium testaceum NBRC 12675.</title>
        <authorList>
            <person name="Hosoyama A."/>
            <person name="Uohara A."/>
            <person name="Ohji S."/>
            <person name="Ichikawa N."/>
        </authorList>
    </citation>
    <scope>NUCLEOTIDE SEQUENCE [LARGE SCALE GENOMIC DNA]</scope>
    <source>
        <strain evidence="1 2">NBRC 12675</strain>
    </source>
</reference>
<dbReference type="GeneID" id="57145549"/>
<sequence>MTSQRIETTVVVNTPAGRETITRTGTLTGEVSEQGMHRVQYDADGFGGMGWLKPGDFRTLVTPEQIALVVDDVRKSYEEFTEREAIAHVLDTLRLPEEPGCPGCFPIEEDAENPDELTAAYRAVLENREALLATL</sequence>
<name>A0A4Y3QP65_MICTE</name>
<gene>
    <name evidence="1" type="ORF">MTE01_28660</name>
</gene>
<organism evidence="1 2">
    <name type="scientific">Microbacterium testaceum</name>
    <name type="common">Aureobacterium testaceum</name>
    <name type="synonym">Brevibacterium testaceum</name>
    <dbReference type="NCBI Taxonomy" id="2033"/>
    <lineage>
        <taxon>Bacteria</taxon>
        <taxon>Bacillati</taxon>
        <taxon>Actinomycetota</taxon>
        <taxon>Actinomycetes</taxon>
        <taxon>Micrococcales</taxon>
        <taxon>Microbacteriaceae</taxon>
        <taxon>Microbacterium</taxon>
    </lineage>
</organism>